<evidence type="ECO:0000256" key="5">
    <source>
        <dbReference type="ARBA" id="ARBA00022840"/>
    </source>
</evidence>
<organism evidence="7 8">
    <name type="scientific">Endozoicomonas gorgoniicola</name>
    <dbReference type="NCBI Taxonomy" id="1234144"/>
    <lineage>
        <taxon>Bacteria</taxon>
        <taxon>Pseudomonadati</taxon>
        <taxon>Pseudomonadota</taxon>
        <taxon>Gammaproteobacteria</taxon>
        <taxon>Oceanospirillales</taxon>
        <taxon>Endozoicomonadaceae</taxon>
        <taxon>Endozoicomonas</taxon>
    </lineage>
</organism>
<name>A0ABT3MX47_9GAMM</name>
<dbReference type="PROSITE" id="PS50011">
    <property type="entry name" value="PROTEIN_KINASE_DOM"/>
    <property type="match status" value="1"/>
</dbReference>
<dbReference type="Pfam" id="PF00069">
    <property type="entry name" value="Pkinase"/>
    <property type="match status" value="1"/>
</dbReference>
<keyword evidence="4 7" id="KW-0418">Kinase</keyword>
<proteinExistence type="predicted"/>
<dbReference type="InterPro" id="IPR000719">
    <property type="entry name" value="Prot_kinase_dom"/>
</dbReference>
<evidence type="ECO:0000256" key="1">
    <source>
        <dbReference type="ARBA" id="ARBA00022527"/>
    </source>
</evidence>
<accession>A0ABT3MX47</accession>
<evidence type="ECO:0000313" key="7">
    <source>
        <dbReference type="EMBL" id="MCW7553954.1"/>
    </source>
</evidence>
<dbReference type="SUPFAM" id="SSF56112">
    <property type="entry name" value="Protein kinase-like (PK-like)"/>
    <property type="match status" value="1"/>
</dbReference>
<feature type="domain" description="Protein kinase" evidence="6">
    <location>
        <begin position="1"/>
        <end position="213"/>
    </location>
</feature>
<keyword evidence="5" id="KW-0067">ATP-binding</keyword>
<dbReference type="GO" id="GO:0016301">
    <property type="term" value="F:kinase activity"/>
    <property type="evidence" value="ECO:0007669"/>
    <property type="project" value="UniProtKB-KW"/>
</dbReference>
<protein>
    <submittedName>
        <fullName evidence="7">Protein kinase</fullName>
    </submittedName>
</protein>
<gene>
    <name evidence="7" type="ORF">NX722_15255</name>
</gene>
<evidence type="ECO:0000313" key="8">
    <source>
        <dbReference type="Proteomes" id="UP001209854"/>
    </source>
</evidence>
<evidence type="ECO:0000256" key="3">
    <source>
        <dbReference type="ARBA" id="ARBA00022741"/>
    </source>
</evidence>
<evidence type="ECO:0000256" key="2">
    <source>
        <dbReference type="ARBA" id="ARBA00022679"/>
    </source>
</evidence>
<dbReference type="SMART" id="SM00220">
    <property type="entry name" value="S_TKc"/>
    <property type="match status" value="1"/>
</dbReference>
<keyword evidence="2" id="KW-0808">Transferase</keyword>
<dbReference type="Gene3D" id="1.10.510.10">
    <property type="entry name" value="Transferase(Phosphotransferase) domain 1"/>
    <property type="match status" value="1"/>
</dbReference>
<dbReference type="InterPro" id="IPR011009">
    <property type="entry name" value="Kinase-like_dom_sf"/>
</dbReference>
<keyword evidence="8" id="KW-1185">Reference proteome</keyword>
<dbReference type="Proteomes" id="UP001209854">
    <property type="component" value="Unassembled WGS sequence"/>
</dbReference>
<reference evidence="7 8" key="1">
    <citation type="submission" date="2022-10" db="EMBL/GenBank/DDBJ databases">
        <title>High-quality genome sequences of two octocoral-associated bacteria, Endozoicomonas euniceicola EF212 and Endozoicomonas gorgoniicola PS125.</title>
        <authorList>
            <person name="Chiou Y.-J."/>
            <person name="Chen Y.-H."/>
        </authorList>
    </citation>
    <scope>NUCLEOTIDE SEQUENCE [LARGE SCALE GENOMIC DNA]</scope>
    <source>
        <strain evidence="7 8">PS125</strain>
    </source>
</reference>
<dbReference type="EMBL" id="JAPFCC010000001">
    <property type="protein sequence ID" value="MCW7553954.1"/>
    <property type="molecule type" value="Genomic_DNA"/>
</dbReference>
<dbReference type="PANTHER" id="PTHR24351">
    <property type="entry name" value="RIBOSOMAL PROTEIN S6 KINASE"/>
    <property type="match status" value="1"/>
</dbReference>
<sequence>MLNRLGMKRLHGVQYYCGKEVTDDHLYIFLEPAPELNLTEWAKNKPSRQEITSLLLSVAEILKNIQTVGEPAIIHRAINPENIRIDENGQPMLINFELCQLETVATLPINARRTFAQQYQAPEVNEPGQTLTYAADIYSLGLIAFQMLAGNLPFEDSSKELIAKGRRPVFWNRLCKELDIDKSNAQFLQRLLHSVAKHRPGINEVIEVFKSWAN</sequence>
<comment type="caution">
    <text evidence="7">The sequence shown here is derived from an EMBL/GenBank/DDBJ whole genome shotgun (WGS) entry which is preliminary data.</text>
</comment>
<evidence type="ECO:0000256" key="4">
    <source>
        <dbReference type="ARBA" id="ARBA00022777"/>
    </source>
</evidence>
<keyword evidence="3" id="KW-0547">Nucleotide-binding</keyword>
<keyword evidence="1" id="KW-0723">Serine/threonine-protein kinase</keyword>
<evidence type="ECO:0000259" key="6">
    <source>
        <dbReference type="PROSITE" id="PS50011"/>
    </source>
</evidence>